<comment type="caution">
    <text evidence="1">The sequence shown here is derived from an EMBL/GenBank/DDBJ whole genome shotgun (WGS) entry which is preliminary data.</text>
</comment>
<sequence length="216" mass="24888">MRRATRERIWEICCIRPWSSSESNTSFLPLRRIMLQITKLECLNLYFHLQEQFMTEDTATVRPEQLRFQGTDSYVYCKITSLTGKERVIVHLLPGRLEVLFLKYLLYIRSLERLLTGALYKTENEILFGHQQYLFSGYKGRFGAGRLRRIVAQQTAASTTLHSSVSVQELRQALVAFLDQHAGNSKADTGCLRCLAHILNLIVNDILESRRSQDGS</sequence>
<name>A0ACC3SZY6_LIPKO</name>
<accession>A0ACC3SZY6</accession>
<proteinExistence type="predicted"/>
<gene>
    <name evidence="1" type="ORF">V1525DRAFT_169801</name>
</gene>
<dbReference type="Proteomes" id="UP001433508">
    <property type="component" value="Unassembled WGS sequence"/>
</dbReference>
<evidence type="ECO:0000313" key="2">
    <source>
        <dbReference type="Proteomes" id="UP001433508"/>
    </source>
</evidence>
<organism evidence="1 2">
    <name type="scientific">Lipomyces kononenkoae</name>
    <name type="common">Yeast</name>
    <dbReference type="NCBI Taxonomy" id="34357"/>
    <lineage>
        <taxon>Eukaryota</taxon>
        <taxon>Fungi</taxon>
        <taxon>Dikarya</taxon>
        <taxon>Ascomycota</taxon>
        <taxon>Saccharomycotina</taxon>
        <taxon>Lipomycetes</taxon>
        <taxon>Lipomycetales</taxon>
        <taxon>Lipomycetaceae</taxon>
        <taxon>Lipomyces</taxon>
    </lineage>
</organism>
<reference evidence="2" key="1">
    <citation type="journal article" date="2024" name="Front. Bioeng. Biotechnol.">
        <title>Genome-scale model development and genomic sequencing of the oleaginous clade Lipomyces.</title>
        <authorList>
            <person name="Czajka J.J."/>
            <person name="Han Y."/>
            <person name="Kim J."/>
            <person name="Mondo S.J."/>
            <person name="Hofstad B.A."/>
            <person name="Robles A."/>
            <person name="Haridas S."/>
            <person name="Riley R."/>
            <person name="LaButti K."/>
            <person name="Pangilinan J."/>
            <person name="Andreopoulos W."/>
            <person name="Lipzen A."/>
            <person name="Yan J."/>
            <person name="Wang M."/>
            <person name="Ng V."/>
            <person name="Grigoriev I.V."/>
            <person name="Spatafora J.W."/>
            <person name="Magnuson J.K."/>
            <person name="Baker S.E."/>
            <person name="Pomraning K.R."/>
        </authorList>
    </citation>
    <scope>NUCLEOTIDE SEQUENCE [LARGE SCALE GENOMIC DNA]</scope>
    <source>
        <strain evidence="2">CBS 7786</strain>
    </source>
</reference>
<evidence type="ECO:0000313" key="1">
    <source>
        <dbReference type="EMBL" id="KAK9237214.1"/>
    </source>
</evidence>
<dbReference type="EMBL" id="MU971372">
    <property type="protein sequence ID" value="KAK9237214.1"/>
    <property type="molecule type" value="Genomic_DNA"/>
</dbReference>
<keyword evidence="2" id="KW-1185">Reference proteome</keyword>
<protein>
    <submittedName>
        <fullName evidence="1">Uncharacterized protein</fullName>
    </submittedName>
</protein>